<dbReference type="Gene3D" id="2.170.130.10">
    <property type="entry name" value="TonB-dependent receptor, plug domain"/>
    <property type="match status" value="1"/>
</dbReference>
<evidence type="ECO:0000256" key="3">
    <source>
        <dbReference type="ARBA" id="ARBA00022452"/>
    </source>
</evidence>
<keyword evidence="6 8" id="KW-0472">Membrane</keyword>
<keyword evidence="2 8" id="KW-0813">Transport</keyword>
<accession>W4S887</accession>
<evidence type="ECO:0000256" key="10">
    <source>
        <dbReference type="SAM" id="SignalP"/>
    </source>
</evidence>
<feature type="domain" description="TonB-dependent receptor-like beta-barrel" evidence="11">
    <location>
        <begin position="357"/>
        <end position="897"/>
    </location>
</feature>
<dbReference type="PANTHER" id="PTHR47234:SF2">
    <property type="entry name" value="TONB-DEPENDENT RECEPTOR"/>
    <property type="match status" value="1"/>
</dbReference>
<dbReference type="CDD" id="cd01347">
    <property type="entry name" value="ligand_gated_channel"/>
    <property type="match status" value="1"/>
</dbReference>
<sequence length="963" mass="103381">MTTSTLHPTLRRGSLAIAIGLCITTSAVAQEQTDKSPTNLDKIEVTGSRIRSVDVENSQPVLVLTRQDIEKQGLTSVADVLKRIPSNGATMNSTVNNGGDGSATVSLRNLGASRTLVLVNGRRWVSGLSGSVDLNTIPSAIVERVEVLKDGASSIYGSDAIAGVVNIITRSDFDGAEVNAYVGQYGQGDGQRTSFDATVGATSERGNLVIGLSSVKEDAVMAGDREISAEPVYGAGSSAYSSYSASGRLRAGGNSGAWTVLPGSATASGDSNYPRYGLDQYTTFNTSDYGYNYAKDNYLVTPQKRDALYVQGNYALTDNVRFKFDGLYNRRQSSQQLAGFPLASVNTGILMSGDSYYNPYNSAYGGDGRDVGWSHRLTEFARTYQQDVKTSHVYTGLEGDFQFADRQFSWDVGFAHNQTDQTETQYGDVNLLNLGNALGASGIVNGTLSCLDSGGAVIAGCVPFNPLSPAGGVTQEMLDYILFTAHNTYQYKNSSFTANLTGDLFELPAGWMSFAAGVEHREESGFSSPDALISAGYTSGNSFTPTSGSYTLNDYYTEVAIPLLKDVAGAQLLELSAAVRYSDYNTFGSTTNSKFGFKWKPAADLLIRGNYATGFRAPSIENLYLGASDSFDTYSDPCSTNSTSYTGAIAAACAAGGVPANYVAEYNSASGNSGQTIYPFTYTSNANLQPEKSKNATLGFVYSPASVQGLDVSLDWWKIKIADAITEFSANQILSQCYQFNVSAFCDLVTRDATGTITGLVIQPVNVGEQRMQGYDFTARYKLPQTAIGQFMLTLDSTYVAVNEQKQDDNAAWESYNGIYHTDNPNWRTRGTLTLDWSYGNLAANWAVRYYSGMKDYDSELDDAGNYRHVAATAFNDMQVSYQLPWNATVRVGLNNVFDRDPPVALSASANSFDSAYASRDATATCSTPSASDRAPLGCRVRWLDTPVVTTASFGGSLCMCQG</sequence>
<evidence type="ECO:0000259" key="12">
    <source>
        <dbReference type="Pfam" id="PF07715"/>
    </source>
</evidence>
<evidence type="ECO:0000313" key="13">
    <source>
        <dbReference type="EMBL" id="GAE52736.1"/>
    </source>
</evidence>
<evidence type="ECO:0000259" key="11">
    <source>
        <dbReference type="Pfam" id="PF00593"/>
    </source>
</evidence>
<dbReference type="PROSITE" id="PS52016">
    <property type="entry name" value="TONB_DEPENDENT_REC_3"/>
    <property type="match status" value="1"/>
</dbReference>
<feature type="domain" description="TonB-dependent receptor plug" evidence="12">
    <location>
        <begin position="56"/>
        <end position="164"/>
    </location>
</feature>
<keyword evidence="3 8" id="KW-1134">Transmembrane beta strand</keyword>
<protein>
    <submittedName>
        <fullName evidence="13">TonB-dependent receptor</fullName>
    </submittedName>
</protein>
<evidence type="ECO:0000256" key="7">
    <source>
        <dbReference type="ARBA" id="ARBA00023237"/>
    </source>
</evidence>
<dbReference type="InterPro" id="IPR039426">
    <property type="entry name" value="TonB-dep_rcpt-like"/>
</dbReference>
<dbReference type="Gene3D" id="2.40.170.20">
    <property type="entry name" value="TonB-dependent receptor, beta-barrel domain"/>
    <property type="match status" value="1"/>
</dbReference>
<dbReference type="EMBL" id="BAVB01000376">
    <property type="protein sequence ID" value="GAE52736.1"/>
    <property type="molecule type" value="Genomic_DNA"/>
</dbReference>
<keyword evidence="10" id="KW-0732">Signal</keyword>
<keyword evidence="13" id="KW-0675">Receptor</keyword>
<feature type="chain" id="PRO_5004849817" evidence="10">
    <location>
        <begin position="30"/>
        <end position="963"/>
    </location>
</feature>
<dbReference type="InterPro" id="IPR037066">
    <property type="entry name" value="Plug_dom_sf"/>
</dbReference>
<dbReference type="GO" id="GO:0009279">
    <property type="term" value="C:cell outer membrane"/>
    <property type="evidence" value="ECO:0007669"/>
    <property type="project" value="UniProtKB-SubCell"/>
</dbReference>
<comment type="caution">
    <text evidence="13">The sequence shown here is derived from an EMBL/GenBank/DDBJ whole genome shotgun (WGS) entry which is preliminary data.</text>
</comment>
<dbReference type="SUPFAM" id="SSF56935">
    <property type="entry name" value="Porins"/>
    <property type="match status" value="1"/>
</dbReference>
<dbReference type="InterPro" id="IPR012910">
    <property type="entry name" value="Plug_dom"/>
</dbReference>
<evidence type="ECO:0000256" key="5">
    <source>
        <dbReference type="ARBA" id="ARBA00023077"/>
    </source>
</evidence>
<keyword evidence="4 8" id="KW-0812">Transmembrane</keyword>
<gene>
    <name evidence="13" type="primary">btuB_11</name>
    <name evidence="13" type="ORF">XPU_4268</name>
</gene>
<evidence type="ECO:0000256" key="8">
    <source>
        <dbReference type="PROSITE-ProRule" id="PRU01360"/>
    </source>
</evidence>
<name>W4S887_9XANT</name>
<feature type="signal peptide" evidence="10">
    <location>
        <begin position="1"/>
        <end position="29"/>
    </location>
</feature>
<comment type="similarity">
    <text evidence="8 9">Belongs to the TonB-dependent receptor family.</text>
</comment>
<comment type="subcellular location">
    <subcellularLocation>
        <location evidence="1 8">Cell outer membrane</location>
        <topology evidence="1 8">Multi-pass membrane protein</topology>
    </subcellularLocation>
</comment>
<dbReference type="AlphaFoldDB" id="W4S887"/>
<evidence type="ECO:0000256" key="2">
    <source>
        <dbReference type="ARBA" id="ARBA00022448"/>
    </source>
</evidence>
<keyword evidence="7 8" id="KW-0998">Cell outer membrane</keyword>
<dbReference type="PANTHER" id="PTHR47234">
    <property type="match status" value="1"/>
</dbReference>
<evidence type="ECO:0000256" key="9">
    <source>
        <dbReference type="RuleBase" id="RU003357"/>
    </source>
</evidence>
<dbReference type="Pfam" id="PF07715">
    <property type="entry name" value="Plug"/>
    <property type="match status" value="1"/>
</dbReference>
<dbReference type="Pfam" id="PF00593">
    <property type="entry name" value="TonB_dep_Rec_b-barrel"/>
    <property type="match status" value="1"/>
</dbReference>
<evidence type="ECO:0000256" key="1">
    <source>
        <dbReference type="ARBA" id="ARBA00004571"/>
    </source>
</evidence>
<dbReference type="InterPro" id="IPR036942">
    <property type="entry name" value="Beta-barrel_TonB_sf"/>
</dbReference>
<reference evidence="13 14" key="1">
    <citation type="submission" date="2014-01" db="EMBL/GenBank/DDBJ databases">
        <title>Genome sequence and analysis of Xanthomonas arboricola pv. pruni.</title>
        <authorList>
            <person name="Fujikawa T."/>
            <person name="Nakazono-Nagaoka E."/>
        </authorList>
    </citation>
    <scope>NUCLEOTIDE SEQUENCE [LARGE SCALE GENOMIC DNA]</scope>
    <source>
        <strain evidence="14">MAFF 311562</strain>
    </source>
</reference>
<dbReference type="Proteomes" id="UP000019143">
    <property type="component" value="Unassembled WGS sequence"/>
</dbReference>
<evidence type="ECO:0000256" key="6">
    <source>
        <dbReference type="ARBA" id="ARBA00023136"/>
    </source>
</evidence>
<dbReference type="InterPro" id="IPR000531">
    <property type="entry name" value="Beta-barrel_TonB"/>
</dbReference>
<evidence type="ECO:0000313" key="14">
    <source>
        <dbReference type="Proteomes" id="UP000019143"/>
    </source>
</evidence>
<organism evidence="13 14">
    <name type="scientific">Xanthomonas arboricola pv. pruni str. MAFF 311562</name>
    <dbReference type="NCBI Taxonomy" id="1414836"/>
    <lineage>
        <taxon>Bacteria</taxon>
        <taxon>Pseudomonadati</taxon>
        <taxon>Pseudomonadota</taxon>
        <taxon>Gammaproteobacteria</taxon>
        <taxon>Lysobacterales</taxon>
        <taxon>Lysobacteraceae</taxon>
        <taxon>Xanthomonas</taxon>
    </lineage>
</organism>
<keyword evidence="5 9" id="KW-0798">TonB box</keyword>
<proteinExistence type="inferred from homology"/>
<evidence type="ECO:0000256" key="4">
    <source>
        <dbReference type="ARBA" id="ARBA00022692"/>
    </source>
</evidence>